<evidence type="ECO:0000313" key="3">
    <source>
        <dbReference type="EMBL" id="VDN06297.1"/>
    </source>
</evidence>
<protein>
    <submittedName>
        <fullName evidence="5">Mediator of RNA polymerase II transcription subunit 4</fullName>
    </submittedName>
</protein>
<dbReference type="OrthoDB" id="5857519at2759"/>
<feature type="coiled-coil region" evidence="1">
    <location>
        <begin position="64"/>
        <end position="91"/>
    </location>
</feature>
<keyword evidence="4" id="KW-1185">Reference proteome</keyword>
<organism evidence="5">
    <name type="scientific">Thelazia callipaeda</name>
    <name type="common">Oriental eyeworm</name>
    <name type="synonym">Parasitic nematode</name>
    <dbReference type="NCBI Taxonomy" id="103827"/>
    <lineage>
        <taxon>Eukaryota</taxon>
        <taxon>Metazoa</taxon>
        <taxon>Ecdysozoa</taxon>
        <taxon>Nematoda</taxon>
        <taxon>Chromadorea</taxon>
        <taxon>Rhabditida</taxon>
        <taxon>Spirurina</taxon>
        <taxon>Spiruromorpha</taxon>
        <taxon>Thelazioidea</taxon>
        <taxon>Thelaziidae</taxon>
        <taxon>Thelazia</taxon>
    </lineage>
</organism>
<evidence type="ECO:0000313" key="4">
    <source>
        <dbReference type="Proteomes" id="UP000276776"/>
    </source>
</evidence>
<dbReference type="WBParaSite" id="TCLT_0000872801-mRNA-1">
    <property type="protein sequence ID" value="TCLT_0000872801-mRNA-1"/>
    <property type="gene ID" value="TCLT_0000872801"/>
</dbReference>
<evidence type="ECO:0000256" key="2">
    <source>
        <dbReference type="SAM" id="MobiDB-lite"/>
    </source>
</evidence>
<reference evidence="5" key="1">
    <citation type="submission" date="2017-02" db="UniProtKB">
        <authorList>
            <consortium name="WormBaseParasite"/>
        </authorList>
    </citation>
    <scope>IDENTIFICATION</scope>
</reference>
<evidence type="ECO:0000313" key="5">
    <source>
        <dbReference type="WBParaSite" id="TCLT_0000872801-mRNA-1"/>
    </source>
</evidence>
<dbReference type="AlphaFoldDB" id="A0A0N5D6Q9"/>
<evidence type="ECO:0000256" key="1">
    <source>
        <dbReference type="SAM" id="Coils"/>
    </source>
</evidence>
<feature type="compositionally biased region" description="Basic and acidic residues" evidence="2">
    <location>
        <begin position="198"/>
        <end position="215"/>
    </location>
</feature>
<gene>
    <name evidence="3" type="ORF">TCLT_LOCUS8717</name>
</gene>
<proteinExistence type="predicted"/>
<reference evidence="3 4" key="2">
    <citation type="submission" date="2018-11" db="EMBL/GenBank/DDBJ databases">
        <authorList>
            <consortium name="Pathogen Informatics"/>
        </authorList>
    </citation>
    <scope>NUCLEOTIDE SEQUENCE [LARGE SCALE GENOMIC DNA]</scope>
</reference>
<sequence>MYQHYNEHLARYSNTRSVDLQDIRQMIDKLERDLIFLQRVGRALIEASKCYLSEVHFNDIESTMITSKNELDEAEEILVEKSEDLTAYNTDQFSLTPNLQFNDSVPKEHTEFKEILQLVHESVETLQRLPWTIEAEVDGKYVDRADLLAEANDLLAKCITVGRRLKIVTDDSDDDDNNDDSNGDDNDGDDKDDTSSSETRREAITNDTTIHYENK</sequence>
<name>A0A0N5D6Q9_THECL</name>
<dbReference type="EMBL" id="UYYF01004674">
    <property type="protein sequence ID" value="VDN06297.1"/>
    <property type="molecule type" value="Genomic_DNA"/>
</dbReference>
<accession>A0A0N5D6Q9</accession>
<feature type="region of interest" description="Disordered" evidence="2">
    <location>
        <begin position="169"/>
        <end position="215"/>
    </location>
</feature>
<feature type="compositionally biased region" description="Acidic residues" evidence="2">
    <location>
        <begin position="170"/>
        <end position="192"/>
    </location>
</feature>
<keyword evidence="1" id="KW-0175">Coiled coil</keyword>
<dbReference type="Proteomes" id="UP000276776">
    <property type="component" value="Unassembled WGS sequence"/>
</dbReference>